<evidence type="ECO:0000256" key="3">
    <source>
        <dbReference type="ARBA" id="ARBA00022692"/>
    </source>
</evidence>
<feature type="transmembrane region" description="Helical" evidence="6">
    <location>
        <begin position="110"/>
        <end position="129"/>
    </location>
</feature>
<reference evidence="8 9" key="1">
    <citation type="journal article" date="2015" name="Genome Announc.">
        <title>Thirty-Two Complete Genome Assemblies of Nine Yersinia Species, Including Y. pestis, Y. pseudotuberculosis, and Y. enterocolitica.</title>
        <authorList>
            <person name="Johnson S.L."/>
            <person name="Daligault H.E."/>
            <person name="Davenport K.W."/>
            <person name="Jaissle J."/>
            <person name="Frey K.G."/>
            <person name="Ladner J.T."/>
            <person name="Broomall S.M."/>
            <person name="Bishop-Lilly K.A."/>
            <person name="Bruce D.C."/>
            <person name="Coyne S.R."/>
            <person name="Gibbons H.S."/>
            <person name="Lo C.C."/>
            <person name="Munk A.C."/>
            <person name="Rosenzweig C.N."/>
            <person name="Koroleva G.I."/>
            <person name="Palacios G.F."/>
            <person name="Redden C.L."/>
            <person name="Xu Y."/>
            <person name="Minogue T.D."/>
            <person name="Chain P.S."/>
        </authorList>
    </citation>
    <scope>NUCLEOTIDE SEQUENCE [LARGE SCALE GENOMIC DNA]</scope>
    <source>
        <strain evidence="8 9">Y231</strain>
    </source>
</reference>
<evidence type="ECO:0000313" key="9">
    <source>
        <dbReference type="Proteomes" id="UP000031883"/>
    </source>
</evidence>
<dbReference type="Gene3D" id="1.20.120.1220">
    <property type="match status" value="1"/>
</dbReference>
<evidence type="ECO:0000256" key="6">
    <source>
        <dbReference type="SAM" id="Phobius"/>
    </source>
</evidence>
<dbReference type="InterPro" id="IPR052218">
    <property type="entry name" value="Preflagellin_Peptidase"/>
</dbReference>
<keyword evidence="4 6" id="KW-1133">Transmembrane helix</keyword>
<organism evidence="8 9">
    <name type="scientific">Yersinia rochesterensis</name>
    <dbReference type="NCBI Taxonomy" id="1604335"/>
    <lineage>
        <taxon>Bacteria</taxon>
        <taxon>Pseudomonadati</taxon>
        <taxon>Pseudomonadota</taxon>
        <taxon>Gammaproteobacteria</taxon>
        <taxon>Enterobacterales</taxon>
        <taxon>Yersiniaceae</taxon>
        <taxon>Yersinia</taxon>
    </lineage>
</organism>
<keyword evidence="5 6" id="KW-0472">Membrane</keyword>
<gene>
    <name evidence="8" type="ORF">CH54_3152</name>
</gene>
<name>A0ABM5SQU7_9GAMM</name>
<evidence type="ECO:0000256" key="2">
    <source>
        <dbReference type="ARBA" id="ARBA00022475"/>
    </source>
</evidence>
<evidence type="ECO:0000313" key="8">
    <source>
        <dbReference type="EMBL" id="AJJ36904.1"/>
    </source>
</evidence>
<evidence type="ECO:0000256" key="4">
    <source>
        <dbReference type="ARBA" id="ARBA00022989"/>
    </source>
</evidence>
<dbReference type="Pfam" id="PF01478">
    <property type="entry name" value="Peptidase_A24"/>
    <property type="match status" value="1"/>
</dbReference>
<feature type="transmembrane region" description="Helical" evidence="6">
    <location>
        <begin position="71"/>
        <end position="89"/>
    </location>
</feature>
<keyword evidence="2" id="KW-1003">Cell membrane</keyword>
<sequence length="156" mass="17274">METLSCHLNDIILKGGLDILQIPLVTLLALQLLLICYSDIRHRTISNKLVITVAINSLALSYISYNRVDFIIPLLTLFIGYIIFHFKLIGGGDVKLITVLLFSLNTEQSINFILYTAIMGGVVMIIGMLVNRTDIQQRGVPYAVAISSGFLLSFLS</sequence>
<proteinExistence type="predicted"/>
<protein>
    <submittedName>
        <fullName evidence="8">Type IV leader peptidase family protein</fullName>
    </submittedName>
</protein>
<dbReference type="PANTHER" id="PTHR36506">
    <property type="entry name" value="PREFLAGELLIN PEPTIDASE"/>
    <property type="match status" value="1"/>
</dbReference>
<comment type="subcellular location">
    <subcellularLocation>
        <location evidence="1">Cell membrane</location>
        <topology evidence="1">Multi-pass membrane protein</topology>
    </subcellularLocation>
</comment>
<dbReference type="EMBL" id="CP009997">
    <property type="protein sequence ID" value="AJJ36904.1"/>
    <property type="molecule type" value="Genomic_DNA"/>
</dbReference>
<dbReference type="Proteomes" id="UP000031883">
    <property type="component" value="Chromosome"/>
</dbReference>
<dbReference type="PANTHER" id="PTHR36506:SF1">
    <property type="entry name" value="PREFLAGELLIN PEPTIDASE"/>
    <property type="match status" value="1"/>
</dbReference>
<feature type="transmembrane region" description="Helical" evidence="6">
    <location>
        <begin position="20"/>
        <end position="37"/>
    </location>
</feature>
<evidence type="ECO:0000256" key="5">
    <source>
        <dbReference type="ARBA" id="ARBA00023136"/>
    </source>
</evidence>
<keyword evidence="3 6" id="KW-0812">Transmembrane</keyword>
<feature type="domain" description="Prepilin type IV endopeptidase peptidase" evidence="7">
    <location>
        <begin position="27"/>
        <end position="125"/>
    </location>
</feature>
<dbReference type="InterPro" id="IPR000045">
    <property type="entry name" value="Prepilin_IV_endopep_pep"/>
</dbReference>
<evidence type="ECO:0000256" key="1">
    <source>
        <dbReference type="ARBA" id="ARBA00004651"/>
    </source>
</evidence>
<feature type="transmembrane region" description="Helical" evidence="6">
    <location>
        <begin position="135"/>
        <end position="155"/>
    </location>
</feature>
<accession>A0ABM5SQU7</accession>
<evidence type="ECO:0000259" key="7">
    <source>
        <dbReference type="Pfam" id="PF01478"/>
    </source>
</evidence>
<keyword evidence="9" id="KW-1185">Reference proteome</keyword>